<dbReference type="Proteomes" id="UP000442535">
    <property type="component" value="Unassembled WGS sequence"/>
</dbReference>
<protein>
    <recommendedName>
        <fullName evidence="3">Antitoxin HicB</fullName>
    </recommendedName>
</protein>
<proteinExistence type="predicted"/>
<sequence>MRVMIDVKLNRSGKWWAAEVPVGDRTFYTQGRDLAEVKMMAEDVLKMCAEDETLPNPESMEVNLVLPRAFAADIAAYRSDQEAAQVAAEKSRKTQSTLVVRLRGEGVKVADIAAMLGITKGRVSQLAKA</sequence>
<dbReference type="EMBL" id="VUMY01000017">
    <property type="protein sequence ID" value="MST50373.1"/>
    <property type="molecule type" value="Genomic_DNA"/>
</dbReference>
<organism evidence="1 2">
    <name type="scientific">Mobiluncus porci</name>
    <dbReference type="NCBI Taxonomy" id="2652278"/>
    <lineage>
        <taxon>Bacteria</taxon>
        <taxon>Bacillati</taxon>
        <taxon>Actinomycetota</taxon>
        <taxon>Actinomycetes</taxon>
        <taxon>Actinomycetales</taxon>
        <taxon>Actinomycetaceae</taxon>
        <taxon>Mobiluncus</taxon>
    </lineage>
</organism>
<reference evidence="1 2" key="1">
    <citation type="submission" date="2019-08" db="EMBL/GenBank/DDBJ databases">
        <title>In-depth cultivation of the pig gut microbiome towards novel bacterial diversity and tailored functional studies.</title>
        <authorList>
            <person name="Wylensek D."/>
            <person name="Hitch T.C.A."/>
            <person name="Clavel T."/>
        </authorList>
    </citation>
    <scope>NUCLEOTIDE SEQUENCE [LARGE SCALE GENOMIC DNA]</scope>
    <source>
        <strain evidence="1 2">RF-GAM-744-WT-7</strain>
    </source>
</reference>
<dbReference type="RefSeq" id="WP_154545958.1">
    <property type="nucleotide sequence ID" value="NZ_VUMY01000017.1"/>
</dbReference>
<dbReference type="AlphaFoldDB" id="A0A7K0K4G6"/>
<evidence type="ECO:0000313" key="1">
    <source>
        <dbReference type="EMBL" id="MST50373.1"/>
    </source>
</evidence>
<keyword evidence="2" id="KW-1185">Reference proteome</keyword>
<gene>
    <name evidence="1" type="ORF">FYJ63_09065</name>
</gene>
<evidence type="ECO:0000313" key="2">
    <source>
        <dbReference type="Proteomes" id="UP000442535"/>
    </source>
</evidence>
<name>A0A7K0K4G6_9ACTO</name>
<accession>A0A7K0K4G6</accession>
<comment type="caution">
    <text evidence="1">The sequence shown here is derived from an EMBL/GenBank/DDBJ whole genome shotgun (WGS) entry which is preliminary data.</text>
</comment>
<evidence type="ECO:0008006" key="3">
    <source>
        <dbReference type="Google" id="ProtNLM"/>
    </source>
</evidence>